<dbReference type="AlphaFoldDB" id="A0A803NBM0"/>
<name>A0A803NBM0_CHEQI</name>
<sequence length="129" mass="14783">MALQKMKIFNSVASKIVCTVKSSQHFSKRGLCSFYGVPKEKVKLEVVGNTLSFEAEAVEIPCDEGIRAYYSSIELNPIFYNLAKVQAEAKQELLDEEQHYVEELKDVVYEADDLLDEFITLIEQKKIRQ</sequence>
<evidence type="ECO:0000313" key="6">
    <source>
        <dbReference type="Proteomes" id="UP000596660"/>
    </source>
</evidence>
<dbReference type="GO" id="GO:0006952">
    <property type="term" value="P:defense response"/>
    <property type="evidence" value="ECO:0007669"/>
    <property type="project" value="UniProtKB-KW"/>
</dbReference>
<keyword evidence="1" id="KW-0677">Repeat</keyword>
<dbReference type="GO" id="GO:0000166">
    <property type="term" value="F:nucleotide binding"/>
    <property type="evidence" value="ECO:0007669"/>
    <property type="project" value="UniProtKB-KW"/>
</dbReference>
<keyword evidence="2" id="KW-0547">Nucleotide-binding</keyword>
<dbReference type="Gramene" id="AUR62043461-RA">
    <property type="protein sequence ID" value="AUR62043461-RA:cds"/>
    <property type="gene ID" value="AUR62043461"/>
</dbReference>
<accession>A0A803NBM0</accession>
<evidence type="ECO:0000313" key="5">
    <source>
        <dbReference type="EnsemblPlants" id="AUR62043461-RA:cds"/>
    </source>
</evidence>
<dbReference type="Pfam" id="PF18052">
    <property type="entry name" value="Rx_N"/>
    <property type="match status" value="1"/>
</dbReference>
<evidence type="ECO:0000259" key="4">
    <source>
        <dbReference type="Pfam" id="PF18052"/>
    </source>
</evidence>
<evidence type="ECO:0000256" key="3">
    <source>
        <dbReference type="ARBA" id="ARBA00022821"/>
    </source>
</evidence>
<keyword evidence="3" id="KW-0611">Plant defense</keyword>
<feature type="domain" description="Disease resistance N-terminal" evidence="4">
    <location>
        <begin position="86"/>
        <end position="126"/>
    </location>
</feature>
<proteinExistence type="predicted"/>
<dbReference type="Gene3D" id="1.20.5.4130">
    <property type="match status" value="1"/>
</dbReference>
<evidence type="ECO:0000256" key="2">
    <source>
        <dbReference type="ARBA" id="ARBA00022741"/>
    </source>
</evidence>
<evidence type="ECO:0000256" key="1">
    <source>
        <dbReference type="ARBA" id="ARBA00022737"/>
    </source>
</evidence>
<protein>
    <recommendedName>
        <fullName evidence="4">Disease resistance N-terminal domain-containing protein</fullName>
    </recommendedName>
</protein>
<reference evidence="5" key="1">
    <citation type="journal article" date="2017" name="Nature">
        <title>The genome of Chenopodium quinoa.</title>
        <authorList>
            <person name="Jarvis D.E."/>
            <person name="Ho Y.S."/>
            <person name="Lightfoot D.J."/>
            <person name="Schmoeckel S.M."/>
            <person name="Li B."/>
            <person name="Borm T.J.A."/>
            <person name="Ohyanagi H."/>
            <person name="Mineta K."/>
            <person name="Michell C.T."/>
            <person name="Saber N."/>
            <person name="Kharbatia N.M."/>
            <person name="Rupper R.R."/>
            <person name="Sharp A.R."/>
            <person name="Dally N."/>
            <person name="Boughton B.A."/>
            <person name="Woo Y.H."/>
            <person name="Gao G."/>
            <person name="Schijlen E.G.W.M."/>
            <person name="Guo X."/>
            <person name="Momin A.A."/>
            <person name="Negrao S."/>
            <person name="Al-Babili S."/>
            <person name="Gehring C."/>
            <person name="Roessner U."/>
            <person name="Jung C."/>
            <person name="Murphy K."/>
            <person name="Arold S.T."/>
            <person name="Gojobori T."/>
            <person name="van der Linden C.G."/>
            <person name="van Loo E.N."/>
            <person name="Jellen E.N."/>
            <person name="Maughan P.J."/>
            <person name="Tester M."/>
        </authorList>
    </citation>
    <scope>NUCLEOTIDE SEQUENCE [LARGE SCALE GENOMIC DNA]</scope>
    <source>
        <strain evidence="5">cv. PI 614886</strain>
    </source>
</reference>
<dbReference type="Proteomes" id="UP000596660">
    <property type="component" value="Unplaced"/>
</dbReference>
<organism evidence="5 6">
    <name type="scientific">Chenopodium quinoa</name>
    <name type="common">Quinoa</name>
    <dbReference type="NCBI Taxonomy" id="63459"/>
    <lineage>
        <taxon>Eukaryota</taxon>
        <taxon>Viridiplantae</taxon>
        <taxon>Streptophyta</taxon>
        <taxon>Embryophyta</taxon>
        <taxon>Tracheophyta</taxon>
        <taxon>Spermatophyta</taxon>
        <taxon>Magnoliopsida</taxon>
        <taxon>eudicotyledons</taxon>
        <taxon>Gunneridae</taxon>
        <taxon>Pentapetalae</taxon>
        <taxon>Caryophyllales</taxon>
        <taxon>Chenopodiaceae</taxon>
        <taxon>Chenopodioideae</taxon>
        <taxon>Atripliceae</taxon>
        <taxon>Chenopodium</taxon>
    </lineage>
</organism>
<dbReference type="EnsemblPlants" id="AUR62043461-RA">
    <property type="protein sequence ID" value="AUR62043461-RA:cds"/>
    <property type="gene ID" value="AUR62043461"/>
</dbReference>
<reference evidence="5" key="2">
    <citation type="submission" date="2021-03" db="UniProtKB">
        <authorList>
            <consortium name="EnsemblPlants"/>
        </authorList>
    </citation>
    <scope>IDENTIFICATION</scope>
</reference>
<dbReference type="InterPro" id="IPR041118">
    <property type="entry name" value="Rx_N"/>
</dbReference>
<keyword evidence="6" id="KW-1185">Reference proteome</keyword>